<gene>
    <name evidence="1" type="ORF">K466DRAFT_668296</name>
</gene>
<reference evidence="1 2" key="1">
    <citation type="journal article" date="2019" name="Nat. Ecol. Evol.">
        <title>Megaphylogeny resolves global patterns of mushroom evolution.</title>
        <authorList>
            <person name="Varga T."/>
            <person name="Krizsan K."/>
            <person name="Foldi C."/>
            <person name="Dima B."/>
            <person name="Sanchez-Garcia M."/>
            <person name="Sanchez-Ramirez S."/>
            <person name="Szollosi G.J."/>
            <person name="Szarkandi J.G."/>
            <person name="Papp V."/>
            <person name="Albert L."/>
            <person name="Andreopoulos W."/>
            <person name="Angelini C."/>
            <person name="Antonin V."/>
            <person name="Barry K.W."/>
            <person name="Bougher N.L."/>
            <person name="Buchanan P."/>
            <person name="Buyck B."/>
            <person name="Bense V."/>
            <person name="Catcheside P."/>
            <person name="Chovatia M."/>
            <person name="Cooper J."/>
            <person name="Damon W."/>
            <person name="Desjardin D."/>
            <person name="Finy P."/>
            <person name="Geml J."/>
            <person name="Haridas S."/>
            <person name="Hughes K."/>
            <person name="Justo A."/>
            <person name="Karasinski D."/>
            <person name="Kautmanova I."/>
            <person name="Kiss B."/>
            <person name="Kocsube S."/>
            <person name="Kotiranta H."/>
            <person name="LaButti K.M."/>
            <person name="Lechner B.E."/>
            <person name="Liimatainen K."/>
            <person name="Lipzen A."/>
            <person name="Lukacs Z."/>
            <person name="Mihaltcheva S."/>
            <person name="Morgado L.N."/>
            <person name="Niskanen T."/>
            <person name="Noordeloos M.E."/>
            <person name="Ohm R.A."/>
            <person name="Ortiz-Santana B."/>
            <person name="Ovrebo C."/>
            <person name="Racz N."/>
            <person name="Riley R."/>
            <person name="Savchenko A."/>
            <person name="Shiryaev A."/>
            <person name="Soop K."/>
            <person name="Spirin V."/>
            <person name="Szebenyi C."/>
            <person name="Tomsovsky M."/>
            <person name="Tulloss R.E."/>
            <person name="Uehling J."/>
            <person name="Grigoriev I.V."/>
            <person name="Vagvolgyi C."/>
            <person name="Papp T."/>
            <person name="Martin F.M."/>
            <person name="Miettinen O."/>
            <person name="Hibbett D.S."/>
            <person name="Nagy L.G."/>
        </authorList>
    </citation>
    <scope>NUCLEOTIDE SEQUENCE [LARGE SCALE GENOMIC DNA]</scope>
    <source>
        <strain evidence="1 2">HHB13444</strain>
    </source>
</reference>
<name>A0A5C3NRA4_9APHY</name>
<dbReference type="Proteomes" id="UP000308197">
    <property type="component" value="Unassembled WGS sequence"/>
</dbReference>
<evidence type="ECO:0000313" key="2">
    <source>
        <dbReference type="Proteomes" id="UP000308197"/>
    </source>
</evidence>
<keyword evidence="2" id="KW-1185">Reference proteome</keyword>
<dbReference type="EMBL" id="ML212263">
    <property type="protein sequence ID" value="TFK78908.1"/>
    <property type="molecule type" value="Genomic_DNA"/>
</dbReference>
<dbReference type="InParanoid" id="A0A5C3NRA4"/>
<protein>
    <submittedName>
        <fullName evidence="1">Uncharacterized protein</fullName>
    </submittedName>
</protein>
<organism evidence="1 2">
    <name type="scientific">Polyporus arcularius HHB13444</name>
    <dbReference type="NCBI Taxonomy" id="1314778"/>
    <lineage>
        <taxon>Eukaryota</taxon>
        <taxon>Fungi</taxon>
        <taxon>Dikarya</taxon>
        <taxon>Basidiomycota</taxon>
        <taxon>Agaricomycotina</taxon>
        <taxon>Agaricomycetes</taxon>
        <taxon>Polyporales</taxon>
        <taxon>Polyporaceae</taxon>
        <taxon>Polyporus</taxon>
    </lineage>
</organism>
<sequence>MTSPLPVARGSAPRHLRDVGVVRARWDGRTAYKASPSAGGRLVSTQVHLSPALHSTDDRAHPSALLDAVAVLRVPGSDSECTAHGMLSWMLALSSCFPLSPGAVRTPSSLWQVRSASDSVRASPGRWRMPRHRQRSLELPVGGRRGRASRVNLCSSPWVPALTRRLCERNPTELLTCGTSVVS</sequence>
<proteinExistence type="predicted"/>
<accession>A0A5C3NRA4</accession>
<dbReference type="AlphaFoldDB" id="A0A5C3NRA4"/>
<evidence type="ECO:0000313" key="1">
    <source>
        <dbReference type="EMBL" id="TFK78908.1"/>
    </source>
</evidence>